<evidence type="ECO:0000256" key="1">
    <source>
        <dbReference type="SAM" id="Phobius"/>
    </source>
</evidence>
<keyword evidence="1" id="KW-0472">Membrane</keyword>
<feature type="transmembrane region" description="Helical" evidence="1">
    <location>
        <begin position="67"/>
        <end position="84"/>
    </location>
</feature>
<feature type="transmembrane region" description="Helical" evidence="1">
    <location>
        <begin position="96"/>
        <end position="114"/>
    </location>
</feature>
<feature type="transmembrane region" description="Helical" evidence="1">
    <location>
        <begin position="126"/>
        <end position="147"/>
    </location>
</feature>
<organism evidence="2">
    <name type="scientific">Loigolactobacillus rennini</name>
    <dbReference type="NCBI Taxonomy" id="238013"/>
    <lineage>
        <taxon>Bacteria</taxon>
        <taxon>Bacillati</taxon>
        <taxon>Bacillota</taxon>
        <taxon>Bacilli</taxon>
        <taxon>Lactobacillales</taxon>
        <taxon>Lactobacillaceae</taxon>
        <taxon>Loigolactobacillus</taxon>
    </lineage>
</organism>
<dbReference type="AlphaFoldDB" id="A0A1K2I956"/>
<keyword evidence="1" id="KW-0812">Transmembrane</keyword>
<proteinExistence type="predicted"/>
<dbReference type="EMBL" id="LT634362">
    <property type="protein sequence ID" value="SFZ88903.1"/>
    <property type="molecule type" value="Genomic_DNA"/>
</dbReference>
<dbReference type="InterPro" id="IPR038750">
    <property type="entry name" value="YczE/YyaS-like"/>
</dbReference>
<sequence length="218" mass="23975">MKMKKGKVNFKDLKLNLKKFTFSMLGIFLTCLGVAFNNNTGLGNDPVGMIYDGLRVAFNIPILKLGYVSNFLNIGLMLILLLIGRRYLNIGTLMYLLPYGLFVTFGSNLYVSIFPKQTWLTSSLGGLLGVSFYYIGISLFVAADIGVDPFNGLMLTLRDISGWSLRKSKVIFDAFLILLGLLLGGKLGLITAITAVTTGPVLQFLSGWFKQKLMMGVT</sequence>
<dbReference type="PANTHER" id="PTHR40078:SF1">
    <property type="entry name" value="INTEGRAL MEMBRANE PROTEIN"/>
    <property type="match status" value="1"/>
</dbReference>
<gene>
    <name evidence="2" type="ORF">LREN565_2016</name>
</gene>
<protein>
    <submittedName>
        <fullName evidence="2">Membrane protein, putative</fullName>
    </submittedName>
</protein>
<dbReference type="PANTHER" id="PTHR40078">
    <property type="entry name" value="INTEGRAL MEMBRANE PROTEIN-RELATED"/>
    <property type="match status" value="1"/>
</dbReference>
<evidence type="ECO:0000313" key="2">
    <source>
        <dbReference type="EMBL" id="SFZ88903.1"/>
    </source>
</evidence>
<name>A0A1K2I956_9LACO</name>
<dbReference type="Pfam" id="PF19700">
    <property type="entry name" value="DUF6198"/>
    <property type="match status" value="1"/>
</dbReference>
<keyword evidence="1" id="KW-1133">Transmembrane helix</keyword>
<reference evidence="2" key="1">
    <citation type="submission" date="2016-11" db="EMBL/GenBank/DDBJ databases">
        <authorList>
            <person name="Jaros S."/>
            <person name="Januszkiewicz K."/>
            <person name="Wedrychowicz H."/>
        </authorList>
    </citation>
    <scope>NUCLEOTIDE SEQUENCE</scope>
    <source>
        <strain evidence="2">ACA-DC 565</strain>
    </source>
</reference>
<accession>A0A1K2I956</accession>